<keyword evidence="1" id="KW-0560">Oxidoreductase</keyword>
<dbReference type="RefSeq" id="WP_341442817.1">
    <property type="nucleotide sequence ID" value="NZ_JBBPCN010000001.1"/>
</dbReference>
<accession>A0ABU9D312</accession>
<keyword evidence="5" id="KW-1185">Reference proteome</keyword>
<comment type="caution">
    <text evidence="4">The sequence shown here is derived from an EMBL/GenBank/DDBJ whole genome shotgun (WGS) entry which is preliminary data.</text>
</comment>
<gene>
    <name evidence="4" type="ORF">AABD04_24345</name>
</gene>
<dbReference type="Pfam" id="PF02826">
    <property type="entry name" value="2-Hacid_dh_C"/>
    <property type="match status" value="1"/>
</dbReference>
<feature type="domain" description="D-isomer specific 2-hydroxyacid dehydrogenase NAD-binding" evidence="3">
    <location>
        <begin position="105"/>
        <end position="277"/>
    </location>
</feature>
<dbReference type="EMBL" id="JBBPCN010000001">
    <property type="protein sequence ID" value="MEK8073989.1"/>
    <property type="molecule type" value="Genomic_DNA"/>
</dbReference>
<name>A0ABU9D312_9NOCA</name>
<keyword evidence="2" id="KW-0520">NAD</keyword>
<reference evidence="4 5" key="1">
    <citation type="submission" date="2024-03" db="EMBL/GenBank/DDBJ databases">
        <title>Rhodococcus navarretei sp. nov. and Pseudarthrobacter quantumdoti sp. nov., two new species with the ability to biosynthesize Quantum Dots isolated from soil samples at Union Glacier, Antarctica.</title>
        <authorList>
            <person name="Vargas M."/>
        </authorList>
    </citation>
    <scope>NUCLEOTIDE SEQUENCE [LARGE SCALE GENOMIC DNA]</scope>
    <source>
        <strain evidence="4 5">EXRC-4A-4</strain>
    </source>
</reference>
<dbReference type="InterPro" id="IPR006140">
    <property type="entry name" value="D-isomer_DH_NAD-bd"/>
</dbReference>
<dbReference type="SUPFAM" id="SSF52283">
    <property type="entry name" value="Formate/glycerate dehydrogenase catalytic domain-like"/>
    <property type="match status" value="1"/>
</dbReference>
<evidence type="ECO:0000313" key="4">
    <source>
        <dbReference type="EMBL" id="MEK8073989.1"/>
    </source>
</evidence>
<dbReference type="SUPFAM" id="SSF51735">
    <property type="entry name" value="NAD(P)-binding Rossmann-fold domains"/>
    <property type="match status" value="1"/>
</dbReference>
<evidence type="ECO:0000256" key="2">
    <source>
        <dbReference type="ARBA" id="ARBA00023027"/>
    </source>
</evidence>
<dbReference type="InterPro" id="IPR036291">
    <property type="entry name" value="NAD(P)-bd_dom_sf"/>
</dbReference>
<dbReference type="CDD" id="cd05300">
    <property type="entry name" value="2-Hacid_dh_1"/>
    <property type="match status" value="1"/>
</dbReference>
<dbReference type="Proteomes" id="UP001456513">
    <property type="component" value="Unassembled WGS sequence"/>
</dbReference>
<proteinExistence type="predicted"/>
<dbReference type="PANTHER" id="PTHR43333">
    <property type="entry name" value="2-HACID_DH_C DOMAIN-CONTAINING PROTEIN"/>
    <property type="match status" value="1"/>
</dbReference>
<evidence type="ECO:0000256" key="1">
    <source>
        <dbReference type="ARBA" id="ARBA00023002"/>
    </source>
</evidence>
<evidence type="ECO:0000259" key="3">
    <source>
        <dbReference type="Pfam" id="PF02826"/>
    </source>
</evidence>
<dbReference type="Gene3D" id="3.40.50.720">
    <property type="entry name" value="NAD(P)-binding Rossmann-like Domain"/>
    <property type="match status" value="2"/>
</dbReference>
<dbReference type="PANTHER" id="PTHR43333:SF1">
    <property type="entry name" value="D-ISOMER SPECIFIC 2-HYDROXYACID DEHYDROGENASE NAD-BINDING DOMAIN-CONTAINING PROTEIN"/>
    <property type="match status" value="1"/>
</dbReference>
<sequence>MLNVLVVENDSDRRSFPAIDGAEFRSCTIAELADAVSWAEVLLFRTFETADLRAVWPKAENLRWIHSSSAGVDRLLDPVLREGSWTLTNSGGILDRAIAEYVAAGILASVKKLPQALARQRERVWEHRITNGIRGRSALVVGPGSIGREIGRVLGALGMRVDAAATSERSGDTEFTRIRNVRQLPTYAGEYDVIVLAAPLTDATRGLVDGEVLMAMRPDSGLINIARGPVVDERALCDALTSGGIGWAVLDVFEVEPLPDTSPLWGMDNVILTAHLAGDADDFADRLWALFEDNLQRYVRGSALVNVVDMRLGYVRRQNDAPKYT</sequence>
<organism evidence="4 5">
    <name type="scientific">Rhodococcus navarretei</name>
    <dbReference type="NCBI Taxonomy" id="3128981"/>
    <lineage>
        <taxon>Bacteria</taxon>
        <taxon>Bacillati</taxon>
        <taxon>Actinomycetota</taxon>
        <taxon>Actinomycetes</taxon>
        <taxon>Mycobacteriales</taxon>
        <taxon>Nocardiaceae</taxon>
        <taxon>Rhodococcus</taxon>
    </lineage>
</organism>
<protein>
    <submittedName>
        <fullName evidence="4">D-2-hydroxyacid dehydrogenase</fullName>
    </submittedName>
</protein>
<evidence type="ECO:0000313" key="5">
    <source>
        <dbReference type="Proteomes" id="UP001456513"/>
    </source>
</evidence>